<proteinExistence type="inferred from homology"/>
<dbReference type="SUPFAM" id="SSF69318">
    <property type="entry name" value="Integrin alpha N-terminal domain"/>
    <property type="match status" value="2"/>
</dbReference>
<dbReference type="PANTHER" id="PTHR43806">
    <property type="entry name" value="PEPTIDASE S8"/>
    <property type="match status" value="1"/>
</dbReference>
<dbReference type="STRING" id="37928.SAMN04489742_0389"/>
<dbReference type="OrthoDB" id="9790784at2"/>
<dbReference type="InterPro" id="IPR000209">
    <property type="entry name" value="Peptidase_S8/S53_dom"/>
</dbReference>
<keyword evidence="15" id="KW-1185">Reference proteome</keyword>
<dbReference type="GO" id="GO:0004252">
    <property type="term" value="F:serine-type endopeptidase activity"/>
    <property type="evidence" value="ECO:0007669"/>
    <property type="project" value="UniProtKB-UniRule"/>
</dbReference>
<dbReference type="GO" id="GO:0005576">
    <property type="term" value="C:extracellular region"/>
    <property type="evidence" value="ECO:0007669"/>
    <property type="project" value="UniProtKB-SubCell"/>
</dbReference>
<sequence>MSQLRPRRLSSGIASFCAAALLGGLLFPTAAAAAEKPTSAAKEPRPAATEEPLPVAPEAGLDREDVPASGRFVVKFKEKAGRSSAGRSHAYGKTAKDLGISVKEVRTTATGAQVIETAATLDSTSSQDFVAGLEANPAVAYVEPDPLLQPAAVAPNDELYKLQWNFWEEQAGLRVPGAWDASRGAGAVVAVVDTGITNHSDLNANVLPGYDMISDPAMSRDGNGRDADAHDAGDWYGAYECGGNTGGAGSSWHGTHVAGIVAAVTGNGKGVAGVAPGAKVLPVRALGSCGGYMSDIADGIIWAAGGAVPGVPANPNPADVVNMSLGGSGTCSQTSQAAIDYAYNAGAAVVVAAGNENRDALNSNPANCEHVITVGASGREGNRAAYSNYGPVVDVTAPGGDMSTDVSSGIASTLNDGATTPGAESYFYSQGTSMAAPHVAGVAALMMAGSGGTMTPAAVEQRLKATARPLPGSCTQGCGAGLVDAAAAVGSAPSPTPEPPVVEVVPKNVVFTDKDGTAADTYTVPSVEGVRYQANGEPVAAGTHPGSGTVVVTAAAQPGYGLQQGSTKEWSHAFSAAAIKVDTAAPALASSTVTPESLDLADGTDSVTVKVQVTDATGAVAPSVSLDHTGTDETVGFGEMKLVSGDVKNGTWERVMALPEGASAGTWDVTLFPLRDSLGNSSGEFQKVGSIEVAAGTSAPASPSIASQGEIVAFDSSGRLWNYGHSGNGATRVLIGASGWTAMDEIHTVDWNADGFIDIIAQAKSGKLYYYQAKRDGDFIRHTIGSSGWAPYDLTVTKWRTGDKYPVVIAKNSSTGRLYVYPNDSGTWLSPRYLLGSSGWSDYTLTAMDWDRDGQKDVVAKTPAGQLKLYRGNGAGTFISETRTVVGRSGWNSMSNIVTSNGYAGEGTAGLIARDSGGRLWYYQANKSSWAPRELVGTGWWSYTVAAQ</sequence>
<feature type="active site" description="Charge relay system" evidence="9">
    <location>
        <position position="193"/>
    </location>
</feature>
<keyword evidence="7 9" id="KW-0720">Serine protease</keyword>
<dbReference type="InterPro" id="IPR023828">
    <property type="entry name" value="Peptidase_S8_Ser-AS"/>
</dbReference>
<comment type="similarity">
    <text evidence="2 9 10">Belongs to the peptidase S8 family.</text>
</comment>
<dbReference type="PROSITE" id="PS00136">
    <property type="entry name" value="SUBTILASE_ASP"/>
    <property type="match status" value="1"/>
</dbReference>
<evidence type="ECO:0000256" key="5">
    <source>
        <dbReference type="ARBA" id="ARBA00022729"/>
    </source>
</evidence>
<evidence type="ECO:0000256" key="1">
    <source>
        <dbReference type="ARBA" id="ARBA00004613"/>
    </source>
</evidence>
<reference evidence="14 15" key="1">
    <citation type="submission" date="2016-10" db="EMBL/GenBank/DDBJ databases">
        <authorList>
            <person name="de Groot N.N."/>
        </authorList>
    </citation>
    <scope>NUCLEOTIDE SEQUENCE [LARGE SCALE GENOMIC DNA]</scope>
    <source>
        <strain evidence="14 15">DSM 20117</strain>
    </source>
</reference>
<evidence type="ECO:0000256" key="11">
    <source>
        <dbReference type="SAM" id="MobiDB-lite"/>
    </source>
</evidence>
<dbReference type="Pfam" id="PF00082">
    <property type="entry name" value="Peptidase_S8"/>
    <property type="match status" value="1"/>
</dbReference>
<dbReference type="InterPro" id="IPR015500">
    <property type="entry name" value="Peptidase_S8_subtilisin-rel"/>
</dbReference>
<feature type="chain" id="PRO_5010332552" evidence="12">
    <location>
        <begin position="34"/>
        <end position="948"/>
    </location>
</feature>
<keyword evidence="3" id="KW-0964">Secreted</keyword>
<organism evidence="14 15">
    <name type="scientific">Crystallibacter crystallopoietes</name>
    <dbReference type="NCBI Taxonomy" id="37928"/>
    <lineage>
        <taxon>Bacteria</taxon>
        <taxon>Bacillati</taxon>
        <taxon>Actinomycetota</taxon>
        <taxon>Actinomycetes</taxon>
        <taxon>Micrococcales</taxon>
        <taxon>Micrococcaceae</taxon>
        <taxon>Crystallibacter</taxon>
    </lineage>
</organism>
<dbReference type="InterPro" id="IPR050131">
    <property type="entry name" value="Peptidase_S8_subtilisin-like"/>
</dbReference>
<feature type="active site" description="Charge relay system" evidence="9">
    <location>
        <position position="253"/>
    </location>
</feature>
<protein>
    <submittedName>
        <fullName evidence="14">Subtilase family protein</fullName>
    </submittedName>
</protein>
<evidence type="ECO:0000256" key="7">
    <source>
        <dbReference type="ARBA" id="ARBA00022825"/>
    </source>
</evidence>
<dbReference type="GO" id="GO:0006508">
    <property type="term" value="P:proteolysis"/>
    <property type="evidence" value="ECO:0007669"/>
    <property type="project" value="UniProtKB-KW"/>
</dbReference>
<feature type="signal peptide" evidence="12">
    <location>
        <begin position="1"/>
        <end position="33"/>
    </location>
</feature>
<dbReference type="EMBL" id="FNKH01000002">
    <property type="protein sequence ID" value="SDQ27348.1"/>
    <property type="molecule type" value="Genomic_DNA"/>
</dbReference>
<evidence type="ECO:0000256" key="12">
    <source>
        <dbReference type="SAM" id="SignalP"/>
    </source>
</evidence>
<dbReference type="FunFam" id="3.40.50.200:FF:000022">
    <property type="entry name" value="Extracellular protease"/>
    <property type="match status" value="1"/>
</dbReference>
<dbReference type="Gene3D" id="2.115.10.10">
    <property type="entry name" value="Tachylectin 2"/>
    <property type="match status" value="1"/>
</dbReference>
<dbReference type="SUPFAM" id="SSF52743">
    <property type="entry name" value="Subtilisin-like"/>
    <property type="match status" value="1"/>
</dbReference>
<feature type="domain" description="Peptidase S8/S53" evidence="13">
    <location>
        <begin position="184"/>
        <end position="481"/>
    </location>
</feature>
<keyword evidence="4 9" id="KW-0645">Protease</keyword>
<dbReference type="CDD" id="cd07496">
    <property type="entry name" value="Peptidases_S8_13"/>
    <property type="match status" value="1"/>
</dbReference>
<feature type="active site" description="Charge relay system" evidence="9">
    <location>
        <position position="433"/>
    </location>
</feature>
<dbReference type="PANTHER" id="PTHR43806:SF11">
    <property type="entry name" value="CEREVISIN-RELATED"/>
    <property type="match status" value="1"/>
</dbReference>
<name>A0A1H0ZIQ7_9MICC</name>
<evidence type="ECO:0000256" key="3">
    <source>
        <dbReference type="ARBA" id="ARBA00022525"/>
    </source>
</evidence>
<dbReference type="InterPro" id="IPR034176">
    <property type="entry name" value="Peptidases_S8_13"/>
</dbReference>
<dbReference type="KEGG" id="acry:AC20117_15335"/>
<keyword evidence="6 9" id="KW-0378">Hydrolase</keyword>
<dbReference type="PROSITE" id="PS00138">
    <property type="entry name" value="SUBTILASE_SER"/>
    <property type="match status" value="1"/>
</dbReference>
<evidence type="ECO:0000259" key="13">
    <source>
        <dbReference type="Pfam" id="PF00082"/>
    </source>
</evidence>
<dbReference type="PRINTS" id="PR00723">
    <property type="entry name" value="SUBTILISIN"/>
</dbReference>
<evidence type="ECO:0000256" key="6">
    <source>
        <dbReference type="ARBA" id="ARBA00022801"/>
    </source>
</evidence>
<evidence type="ECO:0000313" key="14">
    <source>
        <dbReference type="EMBL" id="SDQ27348.1"/>
    </source>
</evidence>
<dbReference type="InterPro" id="IPR028994">
    <property type="entry name" value="Integrin_alpha_N"/>
</dbReference>
<evidence type="ECO:0000313" key="15">
    <source>
        <dbReference type="Proteomes" id="UP000181917"/>
    </source>
</evidence>
<dbReference type="InterPro" id="IPR022398">
    <property type="entry name" value="Peptidase_S8_His-AS"/>
</dbReference>
<dbReference type="InterPro" id="IPR023827">
    <property type="entry name" value="Peptidase_S8_Asp-AS"/>
</dbReference>
<evidence type="ECO:0000256" key="9">
    <source>
        <dbReference type="PROSITE-ProRule" id="PRU01240"/>
    </source>
</evidence>
<evidence type="ECO:0000256" key="10">
    <source>
        <dbReference type="RuleBase" id="RU003355"/>
    </source>
</evidence>
<dbReference type="RefSeq" id="WP_074698936.1">
    <property type="nucleotide sequence ID" value="NZ_CP018863.1"/>
</dbReference>
<keyword evidence="5 12" id="KW-0732">Signal</keyword>
<dbReference type="PROSITE" id="PS00137">
    <property type="entry name" value="SUBTILASE_HIS"/>
    <property type="match status" value="1"/>
</dbReference>
<accession>A0A1H0ZIQ7</accession>
<dbReference type="Gene3D" id="3.40.50.200">
    <property type="entry name" value="Peptidase S8/S53 domain"/>
    <property type="match status" value="1"/>
</dbReference>
<evidence type="ECO:0000256" key="8">
    <source>
        <dbReference type="ARBA" id="ARBA00023145"/>
    </source>
</evidence>
<dbReference type="InterPro" id="IPR036852">
    <property type="entry name" value="Peptidase_S8/S53_dom_sf"/>
</dbReference>
<comment type="subcellular location">
    <subcellularLocation>
        <location evidence="1">Secreted</location>
    </subcellularLocation>
</comment>
<dbReference type="PROSITE" id="PS51892">
    <property type="entry name" value="SUBTILASE"/>
    <property type="match status" value="1"/>
</dbReference>
<evidence type="ECO:0000256" key="4">
    <source>
        <dbReference type="ARBA" id="ARBA00022670"/>
    </source>
</evidence>
<dbReference type="Proteomes" id="UP000181917">
    <property type="component" value="Unassembled WGS sequence"/>
</dbReference>
<keyword evidence="8" id="KW-0865">Zymogen</keyword>
<dbReference type="AlphaFoldDB" id="A0A1H0ZIQ7"/>
<gene>
    <name evidence="14" type="ORF">SAMN04489742_0389</name>
</gene>
<evidence type="ECO:0000256" key="2">
    <source>
        <dbReference type="ARBA" id="ARBA00011073"/>
    </source>
</evidence>
<feature type="region of interest" description="Disordered" evidence="11">
    <location>
        <begin position="33"/>
        <end position="62"/>
    </location>
</feature>